<comment type="caution">
    <text evidence="2">The sequence shown here is derived from an EMBL/GenBank/DDBJ whole genome shotgun (WGS) entry which is preliminary data.</text>
</comment>
<dbReference type="SUPFAM" id="SSF140931">
    <property type="entry name" value="Fic-like"/>
    <property type="match status" value="1"/>
</dbReference>
<sequence>MTDPLADLARLEGVPSAVVAARDAVDAVLRDRGLRQIPAATTAEALLAGASASAELEGDRERWLPGAVRLSTELIDLAQLIRTSPGQVLARAHTLLAHGQAPEESLGRLRPGGEVSERVRGLNQTLTGRTEAPALVLAAVAHAELATLVPFGPGDGILGRAVEHMILISAGLDPRAATVPAAGHLRAERQGGSYFASLTSYRSGTARGVRDWLIHCARAVAYGAELSPLAQSPPGGGTART</sequence>
<name>A0ABS2RJN8_9ACTN</name>
<dbReference type="Proteomes" id="UP000704762">
    <property type="component" value="Unassembled WGS sequence"/>
</dbReference>
<reference evidence="2 3" key="1">
    <citation type="submission" date="2021-01" db="EMBL/GenBank/DDBJ databases">
        <title>Sequencing the genomes of 1000 actinobacteria strains.</title>
        <authorList>
            <person name="Klenk H.-P."/>
        </authorList>
    </citation>
    <scope>NUCLEOTIDE SEQUENCE [LARGE SCALE GENOMIC DNA]</scope>
    <source>
        <strain evidence="2 3">DSM 18662</strain>
    </source>
</reference>
<feature type="domain" description="Fido" evidence="1">
    <location>
        <begin position="84"/>
        <end position="215"/>
    </location>
</feature>
<protein>
    <recommendedName>
        <fullName evidence="1">Fido domain-containing protein</fullName>
    </recommendedName>
</protein>
<dbReference type="RefSeq" id="WP_204917826.1">
    <property type="nucleotide sequence ID" value="NZ_BAAAQP010000001.1"/>
</dbReference>
<keyword evidence="3" id="KW-1185">Reference proteome</keyword>
<accession>A0ABS2RJN8</accession>
<dbReference type="InterPro" id="IPR003812">
    <property type="entry name" value="Fido"/>
</dbReference>
<gene>
    <name evidence="2" type="ORF">JOE57_002141</name>
</gene>
<evidence type="ECO:0000313" key="3">
    <source>
        <dbReference type="Proteomes" id="UP000704762"/>
    </source>
</evidence>
<evidence type="ECO:0000259" key="1">
    <source>
        <dbReference type="PROSITE" id="PS51459"/>
    </source>
</evidence>
<dbReference type="InterPro" id="IPR036597">
    <property type="entry name" value="Fido-like_dom_sf"/>
</dbReference>
<dbReference type="EMBL" id="JAFBCF010000001">
    <property type="protein sequence ID" value="MBM7799220.1"/>
    <property type="molecule type" value="Genomic_DNA"/>
</dbReference>
<dbReference type="PROSITE" id="PS51459">
    <property type="entry name" value="FIDO"/>
    <property type="match status" value="1"/>
</dbReference>
<organism evidence="2 3">
    <name type="scientific">Microlunatus panaciterrae</name>
    <dbReference type="NCBI Taxonomy" id="400768"/>
    <lineage>
        <taxon>Bacteria</taxon>
        <taxon>Bacillati</taxon>
        <taxon>Actinomycetota</taxon>
        <taxon>Actinomycetes</taxon>
        <taxon>Propionibacteriales</taxon>
        <taxon>Propionibacteriaceae</taxon>
        <taxon>Microlunatus</taxon>
    </lineage>
</organism>
<dbReference type="Gene3D" id="1.10.3290.10">
    <property type="entry name" value="Fido-like domain"/>
    <property type="match status" value="1"/>
</dbReference>
<proteinExistence type="predicted"/>
<evidence type="ECO:0000313" key="2">
    <source>
        <dbReference type="EMBL" id="MBM7799220.1"/>
    </source>
</evidence>